<keyword evidence="1" id="KW-0472">Membrane</keyword>
<keyword evidence="1" id="KW-1133">Transmembrane helix</keyword>
<organism evidence="2 3">
    <name type="scientific">Halorubellus litoreus</name>
    <dbReference type="NCBI Taxonomy" id="755308"/>
    <lineage>
        <taxon>Archaea</taxon>
        <taxon>Methanobacteriati</taxon>
        <taxon>Methanobacteriota</taxon>
        <taxon>Stenosarchaea group</taxon>
        <taxon>Halobacteria</taxon>
        <taxon>Halobacteriales</taxon>
        <taxon>Halorubellaceae</taxon>
        <taxon>Halorubellus</taxon>
    </lineage>
</organism>
<protein>
    <recommendedName>
        <fullName evidence="4">Flagellin N-terminal-like domain-containing protein</fullName>
    </recommendedName>
</protein>
<feature type="transmembrane region" description="Helical" evidence="1">
    <location>
        <begin position="21"/>
        <end position="39"/>
    </location>
</feature>
<dbReference type="Proteomes" id="UP001596395">
    <property type="component" value="Unassembled WGS sequence"/>
</dbReference>
<dbReference type="RefSeq" id="WP_336352074.1">
    <property type="nucleotide sequence ID" value="NZ_JAZAQL010000005.1"/>
</dbReference>
<dbReference type="EMBL" id="JBHSXN010000005">
    <property type="protein sequence ID" value="MFC6955137.1"/>
    <property type="molecule type" value="Genomic_DNA"/>
</dbReference>
<name>A0ABD5VM80_9EURY</name>
<sequence>MSARDLTGLRGRDRGQTTQDFAVGISVFLLTVTFTFAFVPSTVTPFGSPVTDAIPAKSDRVAATVVDTYAEDGSARTLDLDEMVGEVIGSSDSGVTVSGTDIRNEFGLRTTAQVNVTIQTRSGDVVETNYDGGTYRLTGGDDYPSNQAAASTTRVIRLPGVDDCKTGCLLVVRVW</sequence>
<dbReference type="Pfam" id="PF23958">
    <property type="entry name" value="DUF7287"/>
    <property type="match status" value="1"/>
</dbReference>
<reference evidence="2 3" key="1">
    <citation type="journal article" date="2019" name="Int. J. Syst. Evol. Microbiol.">
        <title>The Global Catalogue of Microorganisms (GCM) 10K type strain sequencing project: providing services to taxonomists for standard genome sequencing and annotation.</title>
        <authorList>
            <consortium name="The Broad Institute Genomics Platform"/>
            <consortium name="The Broad Institute Genome Sequencing Center for Infectious Disease"/>
            <person name="Wu L."/>
            <person name="Ma J."/>
        </authorList>
    </citation>
    <scope>NUCLEOTIDE SEQUENCE [LARGE SCALE GENOMIC DNA]</scope>
    <source>
        <strain evidence="2 3">GX26</strain>
    </source>
</reference>
<evidence type="ECO:0008006" key="4">
    <source>
        <dbReference type="Google" id="ProtNLM"/>
    </source>
</evidence>
<comment type="caution">
    <text evidence="2">The sequence shown here is derived from an EMBL/GenBank/DDBJ whole genome shotgun (WGS) entry which is preliminary data.</text>
</comment>
<evidence type="ECO:0000313" key="2">
    <source>
        <dbReference type="EMBL" id="MFC6955137.1"/>
    </source>
</evidence>
<gene>
    <name evidence="2" type="ORF">ACFQGB_19925</name>
</gene>
<evidence type="ECO:0000313" key="3">
    <source>
        <dbReference type="Proteomes" id="UP001596395"/>
    </source>
</evidence>
<evidence type="ECO:0000256" key="1">
    <source>
        <dbReference type="SAM" id="Phobius"/>
    </source>
</evidence>
<dbReference type="AlphaFoldDB" id="A0ABD5VM80"/>
<keyword evidence="1" id="KW-0812">Transmembrane</keyword>
<accession>A0ABD5VM80</accession>
<proteinExistence type="predicted"/>
<keyword evidence="3" id="KW-1185">Reference proteome</keyword>
<dbReference type="InterPro" id="IPR056613">
    <property type="entry name" value="DUF7287"/>
</dbReference>